<organism evidence="2 3">
    <name type="scientific">Rhodocyclus tenuis</name>
    <name type="common">Rhodospirillum tenue</name>
    <dbReference type="NCBI Taxonomy" id="1066"/>
    <lineage>
        <taxon>Bacteria</taxon>
        <taxon>Pseudomonadati</taxon>
        <taxon>Pseudomonadota</taxon>
        <taxon>Betaproteobacteria</taxon>
        <taxon>Rhodocyclales</taxon>
        <taxon>Rhodocyclaceae</taxon>
        <taxon>Rhodocyclus</taxon>
    </lineage>
</organism>
<gene>
    <name evidence="2" type="ORF">GHK24_01345</name>
</gene>
<proteinExistence type="predicted"/>
<evidence type="ECO:0000256" key="1">
    <source>
        <dbReference type="SAM" id="MobiDB-lite"/>
    </source>
</evidence>
<feature type="region of interest" description="Disordered" evidence="1">
    <location>
        <begin position="13"/>
        <end position="99"/>
    </location>
</feature>
<name>A0A6L5JV53_RHOTE</name>
<evidence type="ECO:0000313" key="3">
    <source>
        <dbReference type="Proteomes" id="UP000480275"/>
    </source>
</evidence>
<feature type="compositionally biased region" description="Basic and acidic residues" evidence="1">
    <location>
        <begin position="76"/>
        <end position="99"/>
    </location>
</feature>
<evidence type="ECO:0000313" key="2">
    <source>
        <dbReference type="EMBL" id="MQY50430.1"/>
    </source>
</evidence>
<protein>
    <submittedName>
        <fullName evidence="2">Uncharacterized protein</fullName>
    </submittedName>
</protein>
<dbReference type="EMBL" id="WIXJ01000001">
    <property type="protein sequence ID" value="MQY50430.1"/>
    <property type="molecule type" value="Genomic_DNA"/>
</dbReference>
<feature type="compositionally biased region" description="Basic and acidic residues" evidence="1">
    <location>
        <begin position="46"/>
        <end position="56"/>
    </location>
</feature>
<reference evidence="2 3" key="1">
    <citation type="submission" date="2019-10" db="EMBL/GenBank/DDBJ databases">
        <title>Whole-genome sequence of the purple nonsulfur photosynthetic bacterium Rhodocyclus tenuis.</title>
        <authorList>
            <person name="Kyndt J.A."/>
            <person name="Meyer T.E."/>
        </authorList>
    </citation>
    <scope>NUCLEOTIDE SEQUENCE [LARGE SCALE GENOMIC DNA]</scope>
    <source>
        <strain evidence="2 3">DSM 110</strain>
    </source>
</reference>
<dbReference type="AlphaFoldDB" id="A0A6L5JV53"/>
<comment type="caution">
    <text evidence="2">The sequence shown here is derived from an EMBL/GenBank/DDBJ whole genome shotgun (WGS) entry which is preliminary data.</text>
</comment>
<dbReference type="Proteomes" id="UP000480275">
    <property type="component" value="Unassembled WGS sequence"/>
</dbReference>
<accession>A0A6L5JV53</accession>
<dbReference type="OrthoDB" id="8563392at2"/>
<sequence length="99" mass="10635">MGLTVFLATLTAAQADPFAGARQNAASGDSSWRDGRGDTEAAPSPRSRETAPDVTRRMPPTGAGDSPGAARSLHFSSEERRQLRRDVHEAGRDLYGPRR</sequence>